<feature type="transmembrane region" description="Helical" evidence="1">
    <location>
        <begin position="70"/>
        <end position="91"/>
    </location>
</feature>
<dbReference type="RefSeq" id="WP_186860822.1">
    <property type="nucleotide sequence ID" value="NZ_JACOOO010000040.1"/>
</dbReference>
<feature type="transmembrane region" description="Helical" evidence="1">
    <location>
        <begin position="111"/>
        <end position="131"/>
    </location>
</feature>
<accession>A0ABR7DGH2</accession>
<evidence type="ECO:0000256" key="1">
    <source>
        <dbReference type="SAM" id="Phobius"/>
    </source>
</evidence>
<keyword evidence="1" id="KW-0472">Membrane</keyword>
<gene>
    <name evidence="2" type="ORF">H8S20_16845</name>
</gene>
<feature type="transmembrane region" description="Helical" evidence="1">
    <location>
        <begin position="37"/>
        <end position="58"/>
    </location>
</feature>
<evidence type="ECO:0000313" key="2">
    <source>
        <dbReference type="EMBL" id="MBC5630526.1"/>
    </source>
</evidence>
<protein>
    <submittedName>
        <fullName evidence="2">Uncharacterized protein</fullName>
    </submittedName>
</protein>
<name>A0ABR7DGH2_9CLOT</name>
<organism evidence="2 3">
    <name type="scientific">Clostridium hominis</name>
    <dbReference type="NCBI Taxonomy" id="2763036"/>
    <lineage>
        <taxon>Bacteria</taxon>
        <taxon>Bacillati</taxon>
        <taxon>Bacillota</taxon>
        <taxon>Clostridia</taxon>
        <taxon>Eubacteriales</taxon>
        <taxon>Clostridiaceae</taxon>
        <taxon>Clostridium</taxon>
    </lineage>
</organism>
<reference evidence="2 3" key="1">
    <citation type="submission" date="2020-08" db="EMBL/GenBank/DDBJ databases">
        <title>Genome public.</title>
        <authorList>
            <person name="Liu C."/>
            <person name="Sun Q."/>
        </authorList>
    </citation>
    <scope>NUCLEOTIDE SEQUENCE [LARGE SCALE GENOMIC DNA]</scope>
    <source>
        <strain evidence="2 3">NSJ-6</strain>
    </source>
</reference>
<proteinExistence type="predicted"/>
<keyword evidence="3" id="KW-1185">Reference proteome</keyword>
<evidence type="ECO:0000313" key="3">
    <source>
        <dbReference type="Proteomes" id="UP000596929"/>
    </source>
</evidence>
<dbReference type="Proteomes" id="UP000596929">
    <property type="component" value="Unassembled WGS sequence"/>
</dbReference>
<keyword evidence="1" id="KW-1133">Transmembrane helix</keyword>
<comment type="caution">
    <text evidence="2">The sequence shown here is derived from an EMBL/GenBank/DDBJ whole genome shotgun (WGS) entry which is preliminary data.</text>
</comment>
<feature type="transmembrane region" description="Helical" evidence="1">
    <location>
        <begin position="7"/>
        <end position="25"/>
    </location>
</feature>
<sequence length="143" mass="16207">MKIVVLFCNIIVPVIMIWIGILYNRHSNEKTNKILDLFMPIAMIGSGLGGADNSYFFNDKNSLEYSNKKCGLIWFISGIVTLIITIIVLIINKADILNDTNLLNTNNVSVIMLEVELAIVVMIFISVKFILKKAFYKKFDTKL</sequence>
<dbReference type="EMBL" id="JACOOO010000040">
    <property type="protein sequence ID" value="MBC5630526.1"/>
    <property type="molecule type" value="Genomic_DNA"/>
</dbReference>
<keyword evidence="1" id="KW-0812">Transmembrane</keyword>